<gene>
    <name evidence="3" type="ORF">SBOR_6342</name>
</gene>
<accession>W9C900</accession>
<proteinExistence type="predicted"/>
<evidence type="ECO:0000256" key="2">
    <source>
        <dbReference type="SAM" id="Phobius"/>
    </source>
</evidence>
<evidence type="ECO:0000256" key="1">
    <source>
        <dbReference type="SAM" id="MobiDB-lite"/>
    </source>
</evidence>
<keyword evidence="2" id="KW-0812">Transmembrane</keyword>
<dbReference type="Proteomes" id="UP000019487">
    <property type="component" value="Unassembled WGS sequence"/>
</dbReference>
<keyword evidence="2" id="KW-0472">Membrane</keyword>
<sequence>MDTVIYKSSALTLTFTDASIQTASGTTTSWLPVITPWTGSPSCSTEVYAQPDHDAILFDPYYQTSVVPGANTAPCLPPEATAWWDQGADQAVLLGPTFVCPSAYSAVETLVVNSATQQTLCCPSNFGLYMPMTQLTKGVFPSQCTSMMSSGESYTYMTSTSGSWGSYTDHLKDDYTIYAIPVNGFNVQAKTTTSLSIASATNLVTSTSTTGITGFTLAPVLATTSNPQSTSSPPSKLSSDTTSPSPSPSPSPNSPIFNIAVGIGIGVGVGIVLLISACIPLYKLWKRRRPNPQGQIQYDDPEPSQQYENQLQIYHHQQQFQEAQPPIFFSEIDGAERVSAVVGCSPVFELSDKRQTDSWVKDMMVANQEELWMESPIR</sequence>
<keyword evidence="2" id="KW-1133">Transmembrane helix</keyword>
<name>W9C900_SCLBF</name>
<organism evidence="3 4">
    <name type="scientific">Sclerotinia borealis (strain F-4128)</name>
    <dbReference type="NCBI Taxonomy" id="1432307"/>
    <lineage>
        <taxon>Eukaryota</taxon>
        <taxon>Fungi</taxon>
        <taxon>Dikarya</taxon>
        <taxon>Ascomycota</taxon>
        <taxon>Pezizomycotina</taxon>
        <taxon>Leotiomycetes</taxon>
        <taxon>Helotiales</taxon>
        <taxon>Sclerotiniaceae</taxon>
        <taxon>Sclerotinia</taxon>
    </lineage>
</organism>
<dbReference type="EMBL" id="AYSA01000333">
    <property type="protein sequence ID" value="ESZ93242.1"/>
    <property type="molecule type" value="Genomic_DNA"/>
</dbReference>
<dbReference type="STRING" id="1432307.W9C900"/>
<evidence type="ECO:0000313" key="3">
    <source>
        <dbReference type="EMBL" id="ESZ93242.1"/>
    </source>
</evidence>
<feature type="transmembrane region" description="Helical" evidence="2">
    <location>
        <begin position="256"/>
        <end position="282"/>
    </location>
</feature>
<dbReference type="AlphaFoldDB" id="W9C900"/>
<protein>
    <submittedName>
        <fullName evidence="3">Uncharacterized protein</fullName>
    </submittedName>
</protein>
<reference evidence="3 4" key="1">
    <citation type="journal article" date="2014" name="Genome Announc.">
        <title>Draft genome sequence of Sclerotinia borealis, a psychrophilic plant pathogenic fungus.</title>
        <authorList>
            <person name="Mardanov A.V."/>
            <person name="Beletsky A.V."/>
            <person name="Kadnikov V.V."/>
            <person name="Ignatov A.N."/>
            <person name="Ravin N.V."/>
        </authorList>
    </citation>
    <scope>NUCLEOTIDE SEQUENCE [LARGE SCALE GENOMIC DNA]</scope>
    <source>
        <strain evidence="4">F-4157</strain>
    </source>
</reference>
<keyword evidence="4" id="KW-1185">Reference proteome</keyword>
<dbReference type="HOGENOM" id="CLU_070840_0_0_1"/>
<feature type="region of interest" description="Disordered" evidence="1">
    <location>
        <begin position="224"/>
        <end position="251"/>
    </location>
</feature>
<dbReference type="OrthoDB" id="4497263at2759"/>
<feature type="compositionally biased region" description="Low complexity" evidence="1">
    <location>
        <begin position="224"/>
        <end position="244"/>
    </location>
</feature>
<evidence type="ECO:0000313" key="4">
    <source>
        <dbReference type="Proteomes" id="UP000019487"/>
    </source>
</evidence>
<comment type="caution">
    <text evidence="3">The sequence shown here is derived from an EMBL/GenBank/DDBJ whole genome shotgun (WGS) entry which is preliminary data.</text>
</comment>